<dbReference type="SUPFAM" id="SSF53223">
    <property type="entry name" value="Aminoacid dehydrogenase-like, N-terminal domain"/>
    <property type="match status" value="1"/>
</dbReference>
<feature type="binding site" evidence="8">
    <location>
        <position position="237"/>
    </location>
    <ligand>
        <name>a divalent metal cation</name>
        <dbReference type="ChEBI" id="CHEBI:60240"/>
    </ligand>
</feature>
<evidence type="ECO:0000256" key="3">
    <source>
        <dbReference type="ARBA" id="ARBA00022723"/>
    </source>
</evidence>
<evidence type="ECO:0000256" key="6">
    <source>
        <dbReference type="PIRSR" id="PIRSR000106-1"/>
    </source>
</evidence>
<evidence type="ECO:0000259" key="11">
    <source>
        <dbReference type="SMART" id="SM01274"/>
    </source>
</evidence>
<dbReference type="InterPro" id="IPR037062">
    <property type="entry name" value="Malic_N_dom_sf"/>
</dbReference>
<dbReference type="GO" id="GO:0046872">
    <property type="term" value="F:metal ion binding"/>
    <property type="evidence" value="ECO:0007669"/>
    <property type="project" value="UniProtKB-KW"/>
</dbReference>
<evidence type="ECO:0000256" key="4">
    <source>
        <dbReference type="ARBA" id="ARBA00023002"/>
    </source>
</evidence>
<feature type="binding site" evidence="7">
    <location>
        <position position="410"/>
    </location>
    <ligand>
        <name>(S)-malate</name>
        <dbReference type="ChEBI" id="CHEBI:15589"/>
    </ligand>
</feature>
<evidence type="ECO:0000313" key="13">
    <source>
        <dbReference type="Proteomes" id="UP000249130"/>
    </source>
</evidence>
<dbReference type="GO" id="GO:0016616">
    <property type="term" value="F:oxidoreductase activity, acting on the CH-OH group of donors, NAD or NADP as acceptor"/>
    <property type="evidence" value="ECO:0007669"/>
    <property type="project" value="InterPro"/>
</dbReference>
<dbReference type="PIRSF" id="PIRSF000106">
    <property type="entry name" value="ME"/>
    <property type="match status" value="1"/>
</dbReference>
<evidence type="ECO:0000256" key="8">
    <source>
        <dbReference type="PIRSR" id="PIRSR000106-3"/>
    </source>
</evidence>
<keyword evidence="13" id="KW-1185">Reference proteome</keyword>
<dbReference type="RefSeq" id="WP_111418298.1">
    <property type="nucleotide sequence ID" value="NZ_NPEX01000031.1"/>
</dbReference>
<dbReference type="GO" id="GO:0051287">
    <property type="term" value="F:NAD binding"/>
    <property type="evidence" value="ECO:0007669"/>
    <property type="project" value="InterPro"/>
</dbReference>
<dbReference type="NCBIfam" id="NF010052">
    <property type="entry name" value="PRK13529.1"/>
    <property type="match status" value="1"/>
</dbReference>
<comment type="cofactor">
    <cofactor evidence="1">
        <name>Mn(2+)</name>
        <dbReference type="ChEBI" id="CHEBI:29035"/>
    </cofactor>
</comment>
<dbReference type="GO" id="GO:0004470">
    <property type="term" value="F:malic enzyme activity"/>
    <property type="evidence" value="ECO:0007669"/>
    <property type="project" value="InterPro"/>
</dbReference>
<dbReference type="Proteomes" id="UP000249130">
    <property type="component" value="Unassembled WGS sequence"/>
</dbReference>
<feature type="domain" description="Malic enzyme N-terminal" evidence="11">
    <location>
        <begin position="72"/>
        <end position="252"/>
    </location>
</feature>
<dbReference type="SMART" id="SM00919">
    <property type="entry name" value="Malic_M"/>
    <property type="match status" value="1"/>
</dbReference>
<dbReference type="InterPro" id="IPR012301">
    <property type="entry name" value="Malic_N_dom"/>
</dbReference>
<comment type="similarity">
    <text evidence="2 9">Belongs to the malic enzymes family.</text>
</comment>
<dbReference type="PANTHER" id="PTHR23406:SF34">
    <property type="entry name" value="NAD-DEPENDENT MALIC ENZYME, MITOCHONDRIAL"/>
    <property type="match status" value="1"/>
</dbReference>
<feature type="binding site" evidence="7">
    <location>
        <position position="454"/>
    </location>
    <ligand>
        <name>(S)-malate</name>
        <dbReference type="ChEBI" id="CHEBI:15589"/>
    </ligand>
</feature>
<dbReference type="SUPFAM" id="SSF51735">
    <property type="entry name" value="NAD(P)-binding Rossmann-fold domains"/>
    <property type="match status" value="1"/>
</dbReference>
<accession>A0A327L319</accession>
<dbReference type="Pfam" id="PF00390">
    <property type="entry name" value="malic"/>
    <property type="match status" value="1"/>
</dbReference>
<dbReference type="InterPro" id="IPR036291">
    <property type="entry name" value="NAD(P)-bd_dom_sf"/>
</dbReference>
<dbReference type="InterPro" id="IPR046346">
    <property type="entry name" value="Aminoacid_DH-like_N_sf"/>
</dbReference>
<keyword evidence="3 8" id="KW-0479">Metal-binding</keyword>
<dbReference type="PANTHER" id="PTHR23406">
    <property type="entry name" value="MALIC ENZYME-RELATED"/>
    <property type="match status" value="1"/>
</dbReference>
<dbReference type="EC" id="1.1.1.38" evidence="12"/>
<dbReference type="GO" id="GO:0006108">
    <property type="term" value="P:malate metabolic process"/>
    <property type="evidence" value="ECO:0007669"/>
    <property type="project" value="TreeGrafter"/>
</dbReference>
<keyword evidence="5" id="KW-0520">NAD</keyword>
<feature type="active site" description="Proton donor" evidence="6">
    <location>
        <position position="95"/>
    </location>
</feature>
<feature type="binding site" evidence="8">
    <location>
        <position position="261"/>
    </location>
    <ligand>
        <name>a divalent metal cation</name>
        <dbReference type="ChEBI" id="CHEBI:60240"/>
    </ligand>
</feature>
<protein>
    <submittedName>
        <fullName evidence="12">NAD-dependent malic enzyme</fullName>
        <ecNumber evidence="12">1.1.1.38</ecNumber>
    </submittedName>
</protein>
<dbReference type="Pfam" id="PF03949">
    <property type="entry name" value="Malic_M"/>
    <property type="match status" value="1"/>
</dbReference>
<reference evidence="12 13" key="1">
    <citation type="submission" date="2017-07" db="EMBL/GenBank/DDBJ databases">
        <title>Draft Genome Sequences of Select Purple Nonsulfur Bacteria.</title>
        <authorList>
            <person name="Lasarre B."/>
            <person name="Mckinlay J.B."/>
        </authorList>
    </citation>
    <scope>NUCLEOTIDE SEQUENCE [LARGE SCALE GENOMIC DNA]</scope>
    <source>
        <strain evidence="12 13">DSM 5909</strain>
    </source>
</reference>
<dbReference type="SMART" id="SM01274">
    <property type="entry name" value="malic"/>
    <property type="match status" value="1"/>
</dbReference>
<feature type="active site" description="Proton acceptor" evidence="6">
    <location>
        <position position="166"/>
    </location>
</feature>
<dbReference type="OrthoDB" id="3314528at2"/>
<dbReference type="InterPro" id="IPR001891">
    <property type="entry name" value="Malic_OxRdtase"/>
</dbReference>
<dbReference type="AlphaFoldDB" id="A0A327L319"/>
<name>A0A327L319_9BRAD</name>
<feature type="binding site" evidence="7">
    <location>
        <position position="148"/>
    </location>
    <ligand>
        <name>(S)-malate</name>
        <dbReference type="ChEBI" id="CHEBI:15589"/>
    </ligand>
</feature>
<sequence length="556" mass="61196">MRNVNRFGYELFSDPILNKGTAFTEAERDAFALHGLLPPHIATLDQQVERRMTAFRNLQDDLARYIFLRGLQDINETLYYALLTRHLEEMLPIVYTPTVGLGCQRFSHIYRRPRGLYLSLPYRDQIAKILSQPRFDDVQTIVVTDGERILGLGDLGAGGMGIPIGKLALYTAAGGIDPSRTLPITLDVGTDNQALRDDPLYIGWRHERVRGAEYEEFVEAFVSAVEARWPHVLLQWEDFAGPNASRFLDRYRDRLCTFNDDIQGTAAVVCGTLLSALSAARQDLRDQTVVMVGSGGAGSGIAGLLVKAMVEAGIPEEEARRRFYLTGSRGLLVEGSNRLQPYQVPFAQPRSRVADWTVENREAIGLEEVIRHARPTMLIGVSGQAGLFSEAVVREMAKHVDRPVIFPLSNPTSQSEAVPADLMAWTGGRAVIGTGSPFAPVSVGGVQKRVDQVNNAYIFPGLGLGIVTAKARRVTDTLFLTAARTLAEMSPSRLDPNAPLLPPVSALREVSAKIALAVALQAHREGLAPDFDVDNAERLIAEAIWEPQYKTYHRAA</sequence>
<organism evidence="12 13">
    <name type="scientific">Rhodoplanes roseus</name>
    <dbReference type="NCBI Taxonomy" id="29409"/>
    <lineage>
        <taxon>Bacteria</taxon>
        <taxon>Pseudomonadati</taxon>
        <taxon>Pseudomonadota</taxon>
        <taxon>Alphaproteobacteria</taxon>
        <taxon>Hyphomicrobiales</taxon>
        <taxon>Nitrobacteraceae</taxon>
        <taxon>Rhodoplanes</taxon>
    </lineage>
</organism>
<evidence type="ECO:0000259" key="10">
    <source>
        <dbReference type="SMART" id="SM00919"/>
    </source>
</evidence>
<evidence type="ECO:0000256" key="9">
    <source>
        <dbReference type="RuleBase" id="RU003427"/>
    </source>
</evidence>
<proteinExistence type="inferred from homology"/>
<dbReference type="Gene3D" id="3.40.50.720">
    <property type="entry name" value="NAD(P)-binding Rossmann-like Domain"/>
    <property type="match status" value="1"/>
</dbReference>
<dbReference type="Gene3D" id="3.40.50.10380">
    <property type="entry name" value="Malic enzyme, N-terminal domain"/>
    <property type="match status" value="1"/>
</dbReference>
<dbReference type="EMBL" id="NPEX01000031">
    <property type="protein sequence ID" value="RAI44866.1"/>
    <property type="molecule type" value="Genomic_DNA"/>
</dbReference>
<evidence type="ECO:0000256" key="7">
    <source>
        <dbReference type="PIRSR" id="PIRSR000106-2"/>
    </source>
</evidence>
<gene>
    <name evidence="12" type="ORF">CH341_06860</name>
</gene>
<dbReference type="FunFam" id="3.40.50.10380:FF:000001">
    <property type="entry name" value="NAD-dependent malic enzyme"/>
    <property type="match status" value="1"/>
</dbReference>
<dbReference type="PRINTS" id="PR00072">
    <property type="entry name" value="MALOXRDTASE"/>
</dbReference>
<feature type="domain" description="Malic enzyme NAD-binding" evidence="10">
    <location>
        <begin position="262"/>
        <end position="523"/>
    </location>
</feature>
<comment type="caution">
    <text evidence="12">The sequence shown here is derived from an EMBL/GenBank/DDBJ whole genome shotgun (WGS) entry which is preliminary data.</text>
</comment>
<evidence type="ECO:0000313" key="12">
    <source>
        <dbReference type="EMBL" id="RAI44866.1"/>
    </source>
</evidence>
<comment type="cofactor">
    <cofactor evidence="8">
        <name>Mg(2+)</name>
        <dbReference type="ChEBI" id="CHEBI:18420"/>
    </cofactor>
    <cofactor evidence="8">
        <name>Mn(2+)</name>
        <dbReference type="ChEBI" id="CHEBI:29035"/>
    </cofactor>
    <text evidence="8">Divalent metal cations. Prefers magnesium or manganese.</text>
</comment>
<dbReference type="InterPro" id="IPR012302">
    <property type="entry name" value="Malic_NAD-bd"/>
</dbReference>
<feature type="binding site" evidence="8">
    <location>
        <position position="238"/>
    </location>
    <ligand>
        <name>a divalent metal cation</name>
        <dbReference type="ChEBI" id="CHEBI:60240"/>
    </ligand>
</feature>
<evidence type="ECO:0000256" key="5">
    <source>
        <dbReference type="ARBA" id="ARBA00023027"/>
    </source>
</evidence>
<evidence type="ECO:0000256" key="2">
    <source>
        <dbReference type="ARBA" id="ARBA00008785"/>
    </source>
</evidence>
<evidence type="ECO:0000256" key="1">
    <source>
        <dbReference type="ARBA" id="ARBA00001936"/>
    </source>
</evidence>
<keyword evidence="4 12" id="KW-0560">Oxidoreductase</keyword>